<dbReference type="PANTHER" id="PTHR42887:SF2">
    <property type="entry name" value="OS12G0638800 PROTEIN"/>
    <property type="match status" value="1"/>
</dbReference>
<dbReference type="Proteomes" id="UP001560685">
    <property type="component" value="Unassembled WGS sequence"/>
</dbReference>
<dbReference type="Gene3D" id="2.40.30.10">
    <property type="entry name" value="Translation factors"/>
    <property type="match status" value="1"/>
</dbReference>
<dbReference type="InterPro" id="IPR036188">
    <property type="entry name" value="FAD/NAD-bd_sf"/>
</dbReference>
<keyword evidence="7" id="KW-1185">Reference proteome</keyword>
<comment type="caution">
    <text evidence="6">The sequence shown here is derived from an EMBL/GenBank/DDBJ whole genome shotgun (WGS) entry which is preliminary data.</text>
</comment>
<dbReference type="EMBL" id="JBEHZE010000001">
    <property type="protein sequence ID" value="MEX6633186.1"/>
    <property type="molecule type" value="Genomic_DNA"/>
</dbReference>
<dbReference type="GO" id="GO:0016491">
    <property type="term" value="F:oxidoreductase activity"/>
    <property type="evidence" value="ECO:0007669"/>
    <property type="project" value="UniProtKB-KW"/>
</dbReference>
<evidence type="ECO:0000313" key="6">
    <source>
        <dbReference type="EMBL" id="MEX6633186.1"/>
    </source>
</evidence>
<dbReference type="PRINTS" id="PR00411">
    <property type="entry name" value="PNDRDTASEI"/>
</dbReference>
<keyword evidence="6" id="KW-0560">Oxidoreductase</keyword>
<dbReference type="Gene3D" id="3.50.50.60">
    <property type="entry name" value="FAD/NAD(P)-binding domain"/>
    <property type="match status" value="1"/>
</dbReference>
<sequence length="397" mass="43360">MSKISQAEYDVAIIGAGAAGMMAAIEAGRRGRSVLLIDHADTPGEKIRISGGGRCNFTNTRTTHANFISQNPHFCKSALTRYTPTDFIKWVNAKNIAWHEKTLGQLFCDGPSIQIINMLTEHCEHANVETCLSTSVERVEKTDDRFRLLTSEGPVVTSSLVIATGGKSIPKMGATDFAYRIADQFGLNIVTTRPALVPFTFGTELLEQTKPLSGISADAEIRCNGTSFREALLFTHRGISGPSILQISSYWREGDEIEINLTPDINLYEDLKAGRQKNGKLAPHTVMATHLPKRLAEWVTKRAHVPEKFGDLSDKHLKALAGGAQQWRVKPVGSEGYRTAEVTLGGIDTNDLSSKTMEAKSVSGLYFIGEAVDVTGWLGGYNFQWAWSSGWAAGQVI</sequence>
<evidence type="ECO:0000256" key="3">
    <source>
        <dbReference type="ARBA" id="ARBA00022827"/>
    </source>
</evidence>
<dbReference type="InterPro" id="IPR023166">
    <property type="entry name" value="BaiN-like_dom_sf"/>
</dbReference>
<dbReference type="SUPFAM" id="SSF160996">
    <property type="entry name" value="HI0933 insert domain-like"/>
    <property type="match status" value="1"/>
</dbReference>
<dbReference type="EC" id="1.14.13.-" evidence="6"/>
<accession>A0ABV3Z317</accession>
<dbReference type="InterPro" id="IPR057661">
    <property type="entry name" value="RsdA/BaiN/AoA(So)_Rossmann"/>
</dbReference>
<dbReference type="PANTHER" id="PTHR42887">
    <property type="entry name" value="OS12G0638800 PROTEIN"/>
    <property type="match status" value="1"/>
</dbReference>
<keyword evidence="2" id="KW-0285">Flavoprotein</keyword>
<dbReference type="PRINTS" id="PR00368">
    <property type="entry name" value="FADPNR"/>
</dbReference>
<evidence type="ECO:0000313" key="7">
    <source>
        <dbReference type="Proteomes" id="UP001560685"/>
    </source>
</evidence>
<dbReference type="NCBIfam" id="TIGR00275">
    <property type="entry name" value="aminoacetone oxidase family FAD-binding enzyme"/>
    <property type="match status" value="1"/>
</dbReference>
<evidence type="ECO:0000259" key="4">
    <source>
        <dbReference type="Pfam" id="PF03486"/>
    </source>
</evidence>
<evidence type="ECO:0000256" key="2">
    <source>
        <dbReference type="ARBA" id="ARBA00022630"/>
    </source>
</evidence>
<dbReference type="InterPro" id="IPR004792">
    <property type="entry name" value="BaiN-like"/>
</dbReference>
<dbReference type="InterPro" id="IPR055178">
    <property type="entry name" value="RsdA/BaiN/AoA(So)-like_dom"/>
</dbReference>
<name>A0ABV3Z317_9PROT</name>
<keyword evidence="3" id="KW-0274">FAD</keyword>
<proteinExistence type="predicted"/>
<protein>
    <submittedName>
        <fullName evidence="6">NAD(P)/FAD-dependent oxidoreductase</fullName>
        <ecNumber evidence="6">1.14.13.-</ecNumber>
    </submittedName>
</protein>
<feature type="domain" description="RsdA/BaiN/AoA(So)-like Rossmann fold-like" evidence="4">
    <location>
        <begin position="10"/>
        <end position="395"/>
    </location>
</feature>
<gene>
    <name evidence="6" type="ORF">ABFZ84_06440</name>
</gene>
<comment type="cofactor">
    <cofactor evidence="1">
        <name>FAD</name>
        <dbReference type="ChEBI" id="CHEBI:57692"/>
    </cofactor>
</comment>
<evidence type="ECO:0000259" key="5">
    <source>
        <dbReference type="Pfam" id="PF22780"/>
    </source>
</evidence>
<dbReference type="RefSeq" id="WP_369313135.1">
    <property type="nucleotide sequence ID" value="NZ_JBEHZE010000001.1"/>
</dbReference>
<reference evidence="6 7" key="1">
    <citation type="submission" date="2024-05" db="EMBL/GenBank/DDBJ databases">
        <title>Three bacterial strains, DH-69, EH-24, and ECK-19 isolated from coastal sediments.</title>
        <authorList>
            <person name="Ye Y.-Q."/>
            <person name="Du Z.-J."/>
        </authorList>
    </citation>
    <scope>NUCLEOTIDE SEQUENCE [LARGE SCALE GENOMIC DNA]</scope>
    <source>
        <strain evidence="6 7">ECK-19</strain>
    </source>
</reference>
<organism evidence="6 7">
    <name type="scientific">Hyphococcus lacteus</name>
    <dbReference type="NCBI Taxonomy" id="3143536"/>
    <lineage>
        <taxon>Bacteria</taxon>
        <taxon>Pseudomonadati</taxon>
        <taxon>Pseudomonadota</taxon>
        <taxon>Alphaproteobacteria</taxon>
        <taxon>Parvularculales</taxon>
        <taxon>Parvularculaceae</taxon>
        <taxon>Hyphococcus</taxon>
    </lineage>
</organism>
<evidence type="ECO:0000256" key="1">
    <source>
        <dbReference type="ARBA" id="ARBA00001974"/>
    </source>
</evidence>
<dbReference type="Pfam" id="PF03486">
    <property type="entry name" value="HI0933_like"/>
    <property type="match status" value="1"/>
</dbReference>
<feature type="domain" description="RsdA/BaiN/AoA(So)-like insert" evidence="5">
    <location>
        <begin position="193"/>
        <end position="342"/>
    </location>
</feature>
<dbReference type="SUPFAM" id="SSF51905">
    <property type="entry name" value="FAD/NAD(P)-binding domain"/>
    <property type="match status" value="1"/>
</dbReference>
<dbReference type="Pfam" id="PF22780">
    <property type="entry name" value="HI0933_like_1st"/>
    <property type="match status" value="1"/>
</dbReference>
<dbReference type="Gene3D" id="1.10.8.260">
    <property type="entry name" value="HI0933 insert domain-like"/>
    <property type="match status" value="1"/>
</dbReference>